<gene>
    <name evidence="1" type="ORF">A3G03_00290</name>
</gene>
<dbReference type="STRING" id="1802333.A3G03_00290"/>
<dbReference type="Proteomes" id="UP000176355">
    <property type="component" value="Unassembled WGS sequence"/>
</dbReference>
<organism evidence="1 2">
    <name type="scientific">Candidatus Taylorbacteria bacterium RIFCSPLOWO2_12_FULL_44_15c</name>
    <dbReference type="NCBI Taxonomy" id="1802333"/>
    <lineage>
        <taxon>Bacteria</taxon>
        <taxon>Candidatus Tayloriibacteriota</taxon>
    </lineage>
</organism>
<accession>A0A1G2P459</accession>
<sequence>MKTQLTMELLREFLGGLIEIDNPNCQYLGIPGEVCLDQEDVAKGKIRWIGVRFRWLMEIINGRPVGKTKKPNCVLEFNLIGTTHTGLSGKRECLVIPTDIQGEEVKIMK</sequence>
<reference evidence="1 2" key="1">
    <citation type="journal article" date="2016" name="Nat. Commun.">
        <title>Thousands of microbial genomes shed light on interconnected biogeochemical processes in an aquifer system.</title>
        <authorList>
            <person name="Anantharaman K."/>
            <person name="Brown C.T."/>
            <person name="Hug L.A."/>
            <person name="Sharon I."/>
            <person name="Castelle C.J."/>
            <person name="Probst A.J."/>
            <person name="Thomas B.C."/>
            <person name="Singh A."/>
            <person name="Wilkins M.J."/>
            <person name="Karaoz U."/>
            <person name="Brodie E.L."/>
            <person name="Williams K.H."/>
            <person name="Hubbard S.S."/>
            <person name="Banfield J.F."/>
        </authorList>
    </citation>
    <scope>NUCLEOTIDE SEQUENCE [LARGE SCALE GENOMIC DNA]</scope>
</reference>
<evidence type="ECO:0000313" key="2">
    <source>
        <dbReference type="Proteomes" id="UP000176355"/>
    </source>
</evidence>
<dbReference type="AlphaFoldDB" id="A0A1G2P459"/>
<name>A0A1G2P459_9BACT</name>
<dbReference type="EMBL" id="MHSL01000031">
    <property type="protein sequence ID" value="OHA43147.1"/>
    <property type="molecule type" value="Genomic_DNA"/>
</dbReference>
<protein>
    <submittedName>
        <fullName evidence="1">Uncharacterized protein</fullName>
    </submittedName>
</protein>
<proteinExistence type="predicted"/>
<comment type="caution">
    <text evidence="1">The sequence shown here is derived from an EMBL/GenBank/DDBJ whole genome shotgun (WGS) entry which is preliminary data.</text>
</comment>
<evidence type="ECO:0000313" key="1">
    <source>
        <dbReference type="EMBL" id="OHA43147.1"/>
    </source>
</evidence>